<keyword evidence="3" id="KW-1185">Reference proteome</keyword>
<dbReference type="OrthoDB" id="1668885at2"/>
<dbReference type="PANTHER" id="PTHR32022:SF10">
    <property type="entry name" value="D-GLUTAMATE CYCLASE, MITOCHONDRIAL"/>
    <property type="match status" value="1"/>
</dbReference>
<sequence>MPAVCIYHCMNDVQCLRAVDYRIRSHVCSDVPKLFQPTDTSMDHAEKTRQSALAKALDDIAILDLACLGVAGHLYAALQRKQAGPMCMGAAQFVLDALPEEGGLAVIATGFPMGGGVPETDGPVGAAMLARAFRVARGARSLIVTDEDFVDAVKAACIGAGLSPRIADPEGLESVSYLNPVYILPFPREEGACRIRCEKVMANMRPDLMVAVERPGKNVAGVYHGMNGRPLAGYVADIEPLFEMGREAGIPILGIGDGGNELGMGVICDDLGSFLPQATSCGCPCERGTAAVFAADYLVVASVSNWGADGIIAGLAVLTRKIDVLHHPDRERRAIELCANSGAVDGVHVSPIPAVDGIPAEEWEGLLTTLRGMVHRGTDFHGDWRRTKHG</sequence>
<evidence type="ECO:0000313" key="2">
    <source>
        <dbReference type="EMBL" id="TVM15375.1"/>
    </source>
</evidence>
<reference evidence="2 3" key="1">
    <citation type="submission" date="2018-06" db="EMBL/GenBank/DDBJ databases">
        <title>Complete genome of Desulfovibrio indonesiensis P37SLT.</title>
        <authorList>
            <person name="Crispim J.S."/>
            <person name="Vidigal P.M.P."/>
            <person name="Silva L.C.F."/>
            <person name="Laguardia C.N."/>
            <person name="Araujo L.C."/>
            <person name="Dias R.S."/>
            <person name="Sousa M.P."/>
            <person name="Paula S.O."/>
            <person name="Silva C."/>
        </authorList>
    </citation>
    <scope>NUCLEOTIDE SEQUENCE [LARGE SCALE GENOMIC DNA]</scope>
    <source>
        <strain evidence="2 3">P37SLT</strain>
    </source>
</reference>
<dbReference type="Proteomes" id="UP000448292">
    <property type="component" value="Unassembled WGS sequence"/>
</dbReference>
<organism evidence="2 3">
    <name type="scientific">Oceanidesulfovibrio indonesiensis</name>
    <dbReference type="NCBI Taxonomy" id="54767"/>
    <lineage>
        <taxon>Bacteria</taxon>
        <taxon>Pseudomonadati</taxon>
        <taxon>Thermodesulfobacteriota</taxon>
        <taxon>Desulfovibrionia</taxon>
        <taxon>Desulfovibrionales</taxon>
        <taxon>Desulfovibrionaceae</taxon>
        <taxon>Oceanidesulfovibrio</taxon>
    </lineage>
</organism>
<evidence type="ECO:0000259" key="1">
    <source>
        <dbReference type="Pfam" id="PF14336"/>
    </source>
</evidence>
<evidence type="ECO:0000313" key="3">
    <source>
        <dbReference type="Proteomes" id="UP000448292"/>
    </source>
</evidence>
<dbReference type="AlphaFoldDB" id="A0A7M3MB92"/>
<gene>
    <name evidence="2" type="ORF">DPQ33_15545</name>
</gene>
<feature type="domain" description="D-glutamate cyclase-like C-terminal" evidence="1">
    <location>
        <begin position="99"/>
        <end position="371"/>
    </location>
</feature>
<name>A0A7M3MB92_9BACT</name>
<comment type="caution">
    <text evidence="2">The sequence shown here is derived from an EMBL/GenBank/DDBJ whole genome shotgun (WGS) entry which is preliminary data.</text>
</comment>
<protein>
    <submittedName>
        <fullName evidence="2">DUF4392 domain-containing protein</fullName>
    </submittedName>
</protein>
<dbReference type="Gene3D" id="3.90.1640.20">
    <property type="entry name" value="TON_0340"/>
    <property type="match status" value="1"/>
</dbReference>
<dbReference type="EMBL" id="QMIE01000017">
    <property type="protein sequence ID" value="TVM15375.1"/>
    <property type="molecule type" value="Genomic_DNA"/>
</dbReference>
<accession>A0A7M3MB92</accession>
<dbReference type="PANTHER" id="PTHR32022">
    <property type="entry name" value="D-GLUTAMATE CYCLASE, MITOCHONDRIAL"/>
    <property type="match status" value="1"/>
</dbReference>
<dbReference type="InterPro" id="IPR025504">
    <property type="entry name" value="GLUCM_C"/>
</dbReference>
<proteinExistence type="predicted"/>
<dbReference type="Pfam" id="PF14336">
    <property type="entry name" value="GLUCM-like_C"/>
    <property type="match status" value="1"/>
</dbReference>